<keyword evidence="5" id="KW-1185">Reference proteome</keyword>
<dbReference type="Pfam" id="PF01551">
    <property type="entry name" value="Peptidase_M23"/>
    <property type="match status" value="1"/>
</dbReference>
<protein>
    <submittedName>
        <fullName evidence="4">M23 family metallopeptidase</fullName>
    </submittedName>
</protein>
<name>A0A7J5B986_9MICO</name>
<feature type="domain" description="M23ase beta-sheet core" evidence="3">
    <location>
        <begin position="106"/>
        <end position="206"/>
    </location>
</feature>
<keyword evidence="1 2" id="KW-0732">Signal</keyword>
<dbReference type="PANTHER" id="PTHR21666">
    <property type="entry name" value="PEPTIDASE-RELATED"/>
    <property type="match status" value="1"/>
</dbReference>
<proteinExistence type="predicted"/>
<comment type="caution">
    <text evidence="4">The sequence shown here is derived from an EMBL/GenBank/DDBJ whole genome shotgun (WGS) entry which is preliminary data.</text>
</comment>
<dbReference type="Gene3D" id="2.70.70.10">
    <property type="entry name" value="Glucose Permease (Domain IIA)"/>
    <property type="match status" value="1"/>
</dbReference>
<gene>
    <name evidence="4" type="ORF">F8O05_12580</name>
</gene>
<accession>A0A7J5B986</accession>
<evidence type="ECO:0000313" key="5">
    <source>
        <dbReference type="Proteomes" id="UP000433493"/>
    </source>
</evidence>
<dbReference type="OrthoDB" id="1099523at2"/>
<dbReference type="AlphaFoldDB" id="A0A7J5B986"/>
<evidence type="ECO:0000256" key="1">
    <source>
        <dbReference type="ARBA" id="ARBA00022729"/>
    </source>
</evidence>
<evidence type="ECO:0000259" key="3">
    <source>
        <dbReference type="Pfam" id="PF01551"/>
    </source>
</evidence>
<dbReference type="InterPro" id="IPR050570">
    <property type="entry name" value="Cell_wall_metabolism_enzyme"/>
</dbReference>
<evidence type="ECO:0000256" key="2">
    <source>
        <dbReference type="SAM" id="SignalP"/>
    </source>
</evidence>
<reference evidence="4 5" key="1">
    <citation type="submission" date="2019-09" db="EMBL/GenBank/DDBJ databases">
        <title>Phylogeny of genus Pseudoclavibacter and closely related genus.</title>
        <authorList>
            <person name="Li Y."/>
        </authorList>
    </citation>
    <scope>NUCLEOTIDE SEQUENCE [LARGE SCALE GENOMIC DNA]</scope>
    <source>
        <strain evidence="4 5">KCTC 13959</strain>
    </source>
</reference>
<dbReference type="Proteomes" id="UP000433493">
    <property type="component" value="Unassembled WGS sequence"/>
</dbReference>
<dbReference type="CDD" id="cd12797">
    <property type="entry name" value="M23_peptidase"/>
    <property type="match status" value="1"/>
</dbReference>
<dbReference type="GO" id="GO:0004222">
    <property type="term" value="F:metalloendopeptidase activity"/>
    <property type="evidence" value="ECO:0007669"/>
    <property type="project" value="TreeGrafter"/>
</dbReference>
<sequence>MVGSSALASVTVLVAGAVFPATTAALADSPALVNRQQAFVTGDATDTPSLIDEIQISPVTIAPEIGLSGGAVTVSGLADTKLQYPFAQEVPLTDGFGYRSAPVAGFHDAQDMAAAGGTPIRIVGDGVITEAGWASDGCGFSLQVQHQVGGQNVFSRYCHMQENSHSWQVGQTVKGGEQAGLVGTTGMSFGNHLHLVMRVEDEPVDPLPFIAANSK</sequence>
<dbReference type="PANTHER" id="PTHR21666:SF289">
    <property type="entry name" value="L-ALA--D-GLU ENDOPEPTIDASE"/>
    <property type="match status" value="1"/>
</dbReference>
<dbReference type="SUPFAM" id="SSF51261">
    <property type="entry name" value="Duplicated hybrid motif"/>
    <property type="match status" value="1"/>
</dbReference>
<feature type="chain" id="PRO_5029481432" evidence="2">
    <location>
        <begin position="28"/>
        <end position="215"/>
    </location>
</feature>
<dbReference type="InterPro" id="IPR016047">
    <property type="entry name" value="M23ase_b-sheet_dom"/>
</dbReference>
<dbReference type="EMBL" id="WBKB01000009">
    <property type="protein sequence ID" value="KAB1641486.1"/>
    <property type="molecule type" value="Genomic_DNA"/>
</dbReference>
<feature type="signal peptide" evidence="2">
    <location>
        <begin position="1"/>
        <end position="27"/>
    </location>
</feature>
<organism evidence="4 5">
    <name type="scientific">Gulosibacter chungangensis</name>
    <dbReference type="NCBI Taxonomy" id="979746"/>
    <lineage>
        <taxon>Bacteria</taxon>
        <taxon>Bacillati</taxon>
        <taxon>Actinomycetota</taxon>
        <taxon>Actinomycetes</taxon>
        <taxon>Micrococcales</taxon>
        <taxon>Microbacteriaceae</taxon>
        <taxon>Gulosibacter</taxon>
    </lineage>
</organism>
<dbReference type="InterPro" id="IPR011055">
    <property type="entry name" value="Dup_hybrid_motif"/>
</dbReference>
<evidence type="ECO:0000313" key="4">
    <source>
        <dbReference type="EMBL" id="KAB1641486.1"/>
    </source>
</evidence>